<keyword evidence="3" id="KW-1185">Reference proteome</keyword>
<reference evidence="2 3" key="1">
    <citation type="submission" date="2021-12" db="EMBL/GenBank/DDBJ databases">
        <title>Genome sequencing of bacteria with rrn-lacking chromosome and rrn-plasmid.</title>
        <authorList>
            <person name="Anda M."/>
            <person name="Iwasaki W."/>
        </authorList>
    </citation>
    <scope>NUCLEOTIDE SEQUENCE [LARGE SCALE GENOMIC DNA]</scope>
    <source>
        <strain evidence="2 3">DSM 100852</strain>
        <plasmid evidence="2 3">pFA9</plasmid>
    </source>
</reference>
<feature type="transmembrane region" description="Helical" evidence="1">
    <location>
        <begin position="152"/>
        <end position="175"/>
    </location>
</feature>
<evidence type="ECO:0008006" key="4">
    <source>
        <dbReference type="Google" id="ProtNLM"/>
    </source>
</evidence>
<feature type="transmembrane region" description="Helical" evidence="1">
    <location>
        <begin position="187"/>
        <end position="207"/>
    </location>
</feature>
<dbReference type="AlphaFoldDB" id="A0AAU9CVA7"/>
<evidence type="ECO:0000313" key="2">
    <source>
        <dbReference type="EMBL" id="BDD12991.1"/>
    </source>
</evidence>
<keyword evidence="1" id="KW-1133">Transmembrane helix</keyword>
<gene>
    <name evidence="2" type="ORF">FUAX_54230</name>
</gene>
<sequence>MTANRHWEYLFLFIGALVYATIAFSQSVYAMGWDSYFYILQAQTWEETGSLHSERYNLIYPLLLLINVFFNDQELSYKALTIIAFSLLPVISYKLLQKLNVARDWAFCVSLLILVNPHSLYFASQFTKNLIGVDCFLLFVLSLQSKNIKFQIISFALLAFSHKLMLVLGLLYFGLTWLFRWFPNKRLLFIMSLVFIPIGIFSVLYFIKPAYLASQPVLPIFSFFESHEKALTPVWKVLLLSLSAIIVYAWYRALRFPGRINKFHYSILIIFFILNTPFLVWDTLGYSFRLWMVFGIMSPFVLCFVRMPDRWALTLSGLLVSLSFYTVRTYQPKKHDPPYKQYAFVSEEMKGLYADYPVDLLICHKSLAEYISFRNRTDVLPWNIPDSSVSPNTYRLAFIPKRLRRQFERLVEPLFAQKITSNYYLVKESDWKNVILEGFSIEERQILNTWRNPFQIRK</sequence>
<organism evidence="2 3">
    <name type="scientific">Fulvitalea axinellae</name>
    <dbReference type="NCBI Taxonomy" id="1182444"/>
    <lineage>
        <taxon>Bacteria</taxon>
        <taxon>Pseudomonadati</taxon>
        <taxon>Bacteroidota</taxon>
        <taxon>Cytophagia</taxon>
        <taxon>Cytophagales</taxon>
        <taxon>Persicobacteraceae</taxon>
        <taxon>Fulvitalea</taxon>
    </lineage>
</organism>
<evidence type="ECO:0000313" key="3">
    <source>
        <dbReference type="Proteomes" id="UP001348817"/>
    </source>
</evidence>
<feature type="transmembrane region" description="Helical" evidence="1">
    <location>
        <begin position="263"/>
        <end position="280"/>
    </location>
</feature>
<keyword evidence="1" id="KW-0472">Membrane</keyword>
<geneLocation type="plasmid" evidence="2 3">
    <name>pFA9</name>
</geneLocation>
<feature type="transmembrane region" description="Helical" evidence="1">
    <location>
        <begin position="286"/>
        <end position="305"/>
    </location>
</feature>
<protein>
    <recommendedName>
        <fullName evidence="4">Glycosyltransferase RgtA/B/C/D-like domain-containing protein</fullName>
    </recommendedName>
</protein>
<name>A0AAU9CVA7_9BACT</name>
<proteinExistence type="predicted"/>
<feature type="transmembrane region" description="Helical" evidence="1">
    <location>
        <begin position="75"/>
        <end position="93"/>
    </location>
</feature>
<feature type="transmembrane region" description="Helical" evidence="1">
    <location>
        <begin position="9"/>
        <end position="29"/>
    </location>
</feature>
<accession>A0AAU9CVA7</accession>
<feature type="transmembrane region" description="Helical" evidence="1">
    <location>
        <begin position="233"/>
        <end position="251"/>
    </location>
</feature>
<keyword evidence="1" id="KW-0812">Transmembrane</keyword>
<dbReference type="KEGG" id="fax:FUAX_54230"/>
<evidence type="ECO:0000256" key="1">
    <source>
        <dbReference type="SAM" id="Phobius"/>
    </source>
</evidence>
<keyword evidence="2" id="KW-0614">Plasmid</keyword>
<dbReference type="EMBL" id="AP025323">
    <property type="protein sequence ID" value="BDD12991.1"/>
    <property type="molecule type" value="Genomic_DNA"/>
</dbReference>
<feature type="transmembrane region" description="Helical" evidence="1">
    <location>
        <begin position="105"/>
        <end position="123"/>
    </location>
</feature>
<dbReference type="Proteomes" id="UP001348817">
    <property type="component" value="Plasmid pFA9"/>
</dbReference>